<evidence type="ECO:0000313" key="11">
    <source>
        <dbReference type="EMBL" id="RTS40371.1"/>
    </source>
</evidence>
<dbReference type="FunFam" id="1.10.287.130:FF:000081">
    <property type="entry name" value="Hybrid sensor histidine kinase/response regulator"/>
    <property type="match status" value="1"/>
</dbReference>
<dbReference type="Pfam" id="PF02518">
    <property type="entry name" value="HATPase_c"/>
    <property type="match status" value="1"/>
</dbReference>
<dbReference type="SUPFAM" id="SSF52172">
    <property type="entry name" value="CheY-like"/>
    <property type="match status" value="1"/>
</dbReference>
<dbReference type="InterPro" id="IPR036890">
    <property type="entry name" value="HATPase_C_sf"/>
</dbReference>
<feature type="domain" description="Response regulatory" evidence="9">
    <location>
        <begin position="446"/>
        <end position="561"/>
    </location>
</feature>
<dbReference type="SMART" id="SM00086">
    <property type="entry name" value="PAC"/>
    <property type="match status" value="1"/>
</dbReference>
<dbReference type="Pfam" id="PF13188">
    <property type="entry name" value="PAS_8"/>
    <property type="match status" value="1"/>
</dbReference>
<dbReference type="Proteomes" id="UP000276985">
    <property type="component" value="Unassembled WGS sequence"/>
</dbReference>
<dbReference type="SMART" id="SM00387">
    <property type="entry name" value="HATPase_c"/>
    <property type="match status" value="1"/>
</dbReference>
<dbReference type="Gene3D" id="3.30.450.20">
    <property type="entry name" value="PAS domain"/>
    <property type="match status" value="1"/>
</dbReference>
<dbReference type="Pfam" id="PF00072">
    <property type="entry name" value="Response_reg"/>
    <property type="match status" value="1"/>
</dbReference>
<keyword evidence="5" id="KW-0418">Kinase</keyword>
<comment type="caution">
    <text evidence="11">The sequence shown here is derived from an EMBL/GenBank/DDBJ whole genome shotgun (WGS) entry which is preliminary data.</text>
</comment>
<dbReference type="InterPro" id="IPR011006">
    <property type="entry name" value="CheY-like_superfamily"/>
</dbReference>
<feature type="coiled-coil region" evidence="7">
    <location>
        <begin position="161"/>
        <end position="202"/>
    </location>
</feature>
<keyword evidence="4" id="KW-0808">Transferase</keyword>
<comment type="catalytic activity">
    <reaction evidence="1">
        <text>ATP + protein L-histidine = ADP + protein N-phospho-L-histidine.</text>
        <dbReference type="EC" id="2.7.13.3"/>
    </reaction>
</comment>
<dbReference type="InterPro" id="IPR000014">
    <property type="entry name" value="PAS"/>
</dbReference>
<protein>
    <recommendedName>
        <fullName evidence="2">histidine kinase</fullName>
        <ecNumber evidence="2">2.7.13.3</ecNumber>
    </recommendedName>
</protein>
<dbReference type="InterPro" id="IPR000700">
    <property type="entry name" value="PAS-assoc_C"/>
</dbReference>
<evidence type="ECO:0000259" key="9">
    <source>
        <dbReference type="PROSITE" id="PS50110"/>
    </source>
</evidence>
<dbReference type="CDD" id="cd00156">
    <property type="entry name" value="REC"/>
    <property type="match status" value="1"/>
</dbReference>
<dbReference type="SMART" id="SM00388">
    <property type="entry name" value="HisKA"/>
    <property type="match status" value="1"/>
</dbReference>
<organism evidence="11 12">
    <name type="scientific">Pseudomonas aeruginosa</name>
    <dbReference type="NCBI Taxonomy" id="287"/>
    <lineage>
        <taxon>Bacteria</taxon>
        <taxon>Pseudomonadati</taxon>
        <taxon>Pseudomonadota</taxon>
        <taxon>Gammaproteobacteria</taxon>
        <taxon>Pseudomonadales</taxon>
        <taxon>Pseudomonadaceae</taxon>
        <taxon>Pseudomonas</taxon>
    </lineage>
</organism>
<dbReference type="EMBL" id="RXTL01000043">
    <property type="protein sequence ID" value="RTS40371.1"/>
    <property type="molecule type" value="Genomic_DNA"/>
</dbReference>
<feature type="domain" description="Histidine kinase" evidence="8">
    <location>
        <begin position="209"/>
        <end position="422"/>
    </location>
</feature>
<dbReference type="InterPro" id="IPR001610">
    <property type="entry name" value="PAC"/>
</dbReference>
<dbReference type="InterPro" id="IPR004358">
    <property type="entry name" value="Sig_transdc_His_kin-like_C"/>
</dbReference>
<dbReference type="PANTHER" id="PTHR43047">
    <property type="entry name" value="TWO-COMPONENT HISTIDINE PROTEIN KINASE"/>
    <property type="match status" value="1"/>
</dbReference>
<dbReference type="FunFam" id="3.30.450.20:FF:000184">
    <property type="entry name" value="Hybrid sensor histidine kinase/response regulator"/>
    <property type="match status" value="1"/>
</dbReference>
<dbReference type="SMART" id="SM00448">
    <property type="entry name" value="REC"/>
    <property type="match status" value="1"/>
</dbReference>
<dbReference type="Gene3D" id="3.40.50.2300">
    <property type="match status" value="1"/>
</dbReference>
<dbReference type="PROSITE" id="PS50109">
    <property type="entry name" value="HIS_KIN"/>
    <property type="match status" value="1"/>
</dbReference>
<dbReference type="SUPFAM" id="SSF55785">
    <property type="entry name" value="PYP-like sensor domain (PAS domain)"/>
    <property type="match status" value="1"/>
</dbReference>
<dbReference type="SUPFAM" id="SSF55874">
    <property type="entry name" value="ATPase domain of HSP90 chaperone/DNA topoisomerase II/histidine kinase"/>
    <property type="match status" value="1"/>
</dbReference>
<dbReference type="NCBIfam" id="TIGR00229">
    <property type="entry name" value="sensory_box"/>
    <property type="match status" value="1"/>
</dbReference>
<dbReference type="CDD" id="cd00130">
    <property type="entry name" value="PAS"/>
    <property type="match status" value="1"/>
</dbReference>
<dbReference type="InterPro" id="IPR035965">
    <property type="entry name" value="PAS-like_dom_sf"/>
</dbReference>
<dbReference type="RefSeq" id="WP_012076042.1">
    <property type="nucleotide sequence ID" value="NZ_JAPHNN010000035.1"/>
</dbReference>
<dbReference type="PANTHER" id="PTHR43047:SF9">
    <property type="entry name" value="HISTIDINE KINASE"/>
    <property type="match status" value="1"/>
</dbReference>
<evidence type="ECO:0000259" key="8">
    <source>
        <dbReference type="PROSITE" id="PS50109"/>
    </source>
</evidence>
<feature type="domain" description="PAC" evidence="10">
    <location>
        <begin position="117"/>
        <end position="166"/>
    </location>
</feature>
<dbReference type="Gene3D" id="1.10.287.130">
    <property type="match status" value="1"/>
</dbReference>
<sequence>MARPSERQQEALAGLLGLGSHSARKSHYPELLARLEELEAERNRYKWLFEHAVHGIFQASLGHGLRAANPALAQMLGYDDPQQVLWSLEDMAGQLFVGGEAEMRRIRTLLRERGGLFGYETRLWRKDGSHIEVLMNLLLRHDEEELVEGFVADITERVQAQQRLQSMNEELERRVAGRTRELEELNRQLRQARDAAEAANHSKDKYLAAASHDLLQPLNAARLLVDTLRERGLPAAELQLVERTHLALEGAETLLTDLLEIARLDQSAIRPELDDYSLDELLGPLVSEFEEVARASGLALRARIPRLAVRTDARLLSRILRNFLSNACRYTERGAVLLGARRRGGNVRLEVWDSGRGIPADQLQAIFLEFNQLDVGRASERRGVGLGLAIVDRIAGILGYRIEVHSIPGRGSLFAIEVPVVREPSRPAPGEAPARMSAGDPLPGRRLLVVDNETEILFSMAALLGQWGCEVLTASDLESARRVLGGRAPDVILADYHLDHGATGCQLLGALRGDYGAAIPAVMITADRSDDCRRALNRLGVPLLNKPLKPGKLRAALSALLGEAQGAPRGAGDGGRP</sequence>
<evidence type="ECO:0000256" key="1">
    <source>
        <dbReference type="ARBA" id="ARBA00000085"/>
    </source>
</evidence>
<evidence type="ECO:0000313" key="12">
    <source>
        <dbReference type="Proteomes" id="UP000276985"/>
    </source>
</evidence>
<reference evidence="11 12" key="1">
    <citation type="submission" date="2018-12" db="EMBL/GenBank/DDBJ databases">
        <title>Pseudomonas aeruginosa Diversity Panel.</title>
        <authorList>
            <person name="Snesrud E."/>
            <person name="Mcgann P."/>
        </authorList>
    </citation>
    <scope>NUCLEOTIDE SEQUENCE [LARGE SCALE GENOMIC DNA]</scope>
    <source>
        <strain evidence="11 12">MRSN6241</strain>
    </source>
</reference>
<dbReference type="EC" id="2.7.13.3" evidence="2"/>
<dbReference type="CDD" id="cd00082">
    <property type="entry name" value="HisKA"/>
    <property type="match status" value="1"/>
</dbReference>
<dbReference type="PRINTS" id="PR00344">
    <property type="entry name" value="BCTRLSENSOR"/>
</dbReference>
<name>A0ABD7JUK5_PSEAI</name>
<evidence type="ECO:0000259" key="10">
    <source>
        <dbReference type="PROSITE" id="PS50113"/>
    </source>
</evidence>
<dbReference type="PROSITE" id="PS50110">
    <property type="entry name" value="RESPONSE_REGULATORY"/>
    <property type="match status" value="1"/>
</dbReference>
<evidence type="ECO:0000256" key="6">
    <source>
        <dbReference type="PROSITE-ProRule" id="PRU00169"/>
    </source>
</evidence>
<dbReference type="FunFam" id="3.30.565.10:FF:000049">
    <property type="entry name" value="Two-component sensor histidine kinase"/>
    <property type="match status" value="1"/>
</dbReference>
<gene>
    <name evidence="11" type="ORF">DY940_29815</name>
</gene>
<dbReference type="InterPro" id="IPR003594">
    <property type="entry name" value="HATPase_dom"/>
</dbReference>
<dbReference type="GO" id="GO:0004673">
    <property type="term" value="F:protein histidine kinase activity"/>
    <property type="evidence" value="ECO:0007669"/>
    <property type="project" value="UniProtKB-EC"/>
</dbReference>
<keyword evidence="3 6" id="KW-0597">Phosphoprotein</keyword>
<keyword evidence="7" id="KW-0175">Coiled coil</keyword>
<evidence type="ECO:0000256" key="3">
    <source>
        <dbReference type="ARBA" id="ARBA00022553"/>
    </source>
</evidence>
<dbReference type="AlphaFoldDB" id="A0ABD7JUK5"/>
<dbReference type="PROSITE" id="PS50113">
    <property type="entry name" value="PAC"/>
    <property type="match status" value="1"/>
</dbReference>
<accession>A0ABD7JUK5</accession>
<evidence type="ECO:0000256" key="7">
    <source>
        <dbReference type="SAM" id="Coils"/>
    </source>
</evidence>
<proteinExistence type="predicted"/>
<evidence type="ECO:0000256" key="5">
    <source>
        <dbReference type="ARBA" id="ARBA00022777"/>
    </source>
</evidence>
<dbReference type="Gene3D" id="3.30.565.10">
    <property type="entry name" value="Histidine kinase-like ATPase, C-terminal domain"/>
    <property type="match status" value="1"/>
</dbReference>
<dbReference type="InterPro" id="IPR005467">
    <property type="entry name" value="His_kinase_dom"/>
</dbReference>
<dbReference type="InterPro" id="IPR001789">
    <property type="entry name" value="Sig_transdc_resp-reg_receiver"/>
</dbReference>
<dbReference type="Pfam" id="PF00512">
    <property type="entry name" value="HisKA"/>
    <property type="match status" value="1"/>
</dbReference>
<dbReference type="InterPro" id="IPR003661">
    <property type="entry name" value="HisK_dim/P_dom"/>
</dbReference>
<evidence type="ECO:0000256" key="4">
    <source>
        <dbReference type="ARBA" id="ARBA00022679"/>
    </source>
</evidence>
<dbReference type="SUPFAM" id="SSF47384">
    <property type="entry name" value="Homodimeric domain of signal transducing histidine kinase"/>
    <property type="match status" value="1"/>
</dbReference>
<evidence type="ECO:0000256" key="2">
    <source>
        <dbReference type="ARBA" id="ARBA00012438"/>
    </source>
</evidence>
<feature type="modified residue" description="4-aspartylphosphate" evidence="6">
    <location>
        <position position="495"/>
    </location>
</feature>
<dbReference type="NCBIfam" id="NF041832">
    <property type="entry name" value="near_NosP_CTERM"/>
    <property type="match status" value="1"/>
</dbReference>
<dbReference type="InterPro" id="IPR036097">
    <property type="entry name" value="HisK_dim/P_sf"/>
</dbReference>